<dbReference type="InterPro" id="IPR011008">
    <property type="entry name" value="Dimeric_a/b-barrel"/>
</dbReference>
<keyword evidence="3" id="KW-1185">Reference proteome</keyword>
<dbReference type="RefSeq" id="WP_188355188.1">
    <property type="nucleotide sequence ID" value="NZ_BMDH01000002.1"/>
</dbReference>
<feature type="domain" description="Transcription regulator AsnC/Lrp ligand binding" evidence="1">
    <location>
        <begin position="6"/>
        <end position="77"/>
    </location>
</feature>
<evidence type="ECO:0000313" key="2">
    <source>
        <dbReference type="EMBL" id="GGI14309.1"/>
    </source>
</evidence>
<organism evidence="2 3">
    <name type="scientific">Galliscardovia ingluviei</name>
    <dbReference type="NCBI Taxonomy" id="1769422"/>
    <lineage>
        <taxon>Bacteria</taxon>
        <taxon>Bacillati</taxon>
        <taxon>Actinomycetota</taxon>
        <taxon>Actinomycetes</taxon>
        <taxon>Bifidobacteriales</taxon>
        <taxon>Bifidobacteriaceae</taxon>
        <taxon>Galliscardovia</taxon>
    </lineage>
</organism>
<accession>A0A8J3AIC0</accession>
<reference evidence="2" key="2">
    <citation type="submission" date="2020-09" db="EMBL/GenBank/DDBJ databases">
        <authorList>
            <person name="Sun Q."/>
            <person name="Sedlacek I."/>
        </authorList>
    </citation>
    <scope>NUCLEOTIDE SEQUENCE</scope>
    <source>
        <strain evidence="2">CCM 8606</strain>
    </source>
</reference>
<dbReference type="Pfam" id="PF01037">
    <property type="entry name" value="AsnC_trans_reg"/>
    <property type="match status" value="1"/>
</dbReference>
<proteinExistence type="predicted"/>
<dbReference type="Gene3D" id="3.30.70.920">
    <property type="match status" value="1"/>
</dbReference>
<dbReference type="AlphaFoldDB" id="A0A8J3AIC0"/>
<evidence type="ECO:0000259" key="1">
    <source>
        <dbReference type="Pfam" id="PF01037"/>
    </source>
</evidence>
<dbReference type="Proteomes" id="UP000619536">
    <property type="component" value="Unassembled WGS sequence"/>
</dbReference>
<evidence type="ECO:0000313" key="3">
    <source>
        <dbReference type="Proteomes" id="UP000619536"/>
    </source>
</evidence>
<name>A0A8J3AIC0_9BIFI</name>
<comment type="caution">
    <text evidence="2">The sequence shown here is derived from an EMBL/GenBank/DDBJ whole genome shotgun (WGS) entry which is preliminary data.</text>
</comment>
<dbReference type="InterPro" id="IPR019887">
    <property type="entry name" value="Tscrpt_reg_AsnC/Lrp_C"/>
</dbReference>
<protein>
    <submittedName>
        <fullName evidence="2">AsnC family transcriptional regulator</fullName>
    </submittedName>
</protein>
<reference evidence="2" key="1">
    <citation type="journal article" date="2014" name="Int. J. Syst. Evol. Microbiol.">
        <title>Complete genome sequence of Corynebacterium casei LMG S-19264T (=DSM 44701T), isolated from a smear-ripened cheese.</title>
        <authorList>
            <consortium name="US DOE Joint Genome Institute (JGI-PGF)"/>
            <person name="Walter F."/>
            <person name="Albersmeier A."/>
            <person name="Kalinowski J."/>
            <person name="Ruckert C."/>
        </authorList>
    </citation>
    <scope>NUCLEOTIDE SEQUENCE</scope>
    <source>
        <strain evidence="2">CCM 8606</strain>
    </source>
</reference>
<dbReference type="SUPFAM" id="SSF54909">
    <property type="entry name" value="Dimeric alpha+beta barrel"/>
    <property type="match status" value="1"/>
</dbReference>
<dbReference type="EMBL" id="BMDH01000002">
    <property type="protein sequence ID" value="GGI14309.1"/>
    <property type="molecule type" value="Genomic_DNA"/>
</dbReference>
<gene>
    <name evidence="2" type="ORF">GCM10007377_10290</name>
</gene>
<sequence>MSDAIVLIDVEAGSATKVARQIADLAGVREVYSVAGEVDLVAVVHANQGESIAQIIPDGIAAIPGVLRTQTLIAFKTYSKHQMDAAYDLGLD</sequence>